<gene>
    <name evidence="1" type="ORF">SDC9_50231</name>
</gene>
<proteinExistence type="predicted"/>
<dbReference type="EMBL" id="VSSQ01000997">
    <property type="protein sequence ID" value="MPM03964.1"/>
    <property type="molecule type" value="Genomic_DNA"/>
</dbReference>
<evidence type="ECO:0000313" key="1">
    <source>
        <dbReference type="EMBL" id="MPM03964.1"/>
    </source>
</evidence>
<protein>
    <submittedName>
        <fullName evidence="1">Uncharacterized protein</fullName>
    </submittedName>
</protein>
<comment type="caution">
    <text evidence="1">The sequence shown here is derived from an EMBL/GenBank/DDBJ whole genome shotgun (WGS) entry which is preliminary data.</text>
</comment>
<dbReference type="AlphaFoldDB" id="A0A644WNX4"/>
<accession>A0A644WNX4</accession>
<name>A0A644WNX4_9ZZZZ</name>
<reference evidence="1" key="1">
    <citation type="submission" date="2019-08" db="EMBL/GenBank/DDBJ databases">
        <authorList>
            <person name="Kucharzyk K."/>
            <person name="Murdoch R.W."/>
            <person name="Higgins S."/>
            <person name="Loffler F."/>
        </authorList>
    </citation>
    <scope>NUCLEOTIDE SEQUENCE</scope>
</reference>
<organism evidence="1">
    <name type="scientific">bioreactor metagenome</name>
    <dbReference type="NCBI Taxonomy" id="1076179"/>
    <lineage>
        <taxon>unclassified sequences</taxon>
        <taxon>metagenomes</taxon>
        <taxon>ecological metagenomes</taxon>
    </lineage>
</organism>
<sequence length="143" mass="16051">MPLLRDGTRTVNSLAATAEREVESVLALAVLGSLSAIGMKEENPFWDSVAKFDQRWKDEEQTIVANVPLDILRQKKDEETLFWDLKLPEAGQKADITVPSALFKACVDRACREAEATRKKKSAIPIAMIKERLKREIGSKRIV</sequence>